<reference evidence="1" key="1">
    <citation type="submission" date="2021-03" db="EMBL/GenBank/DDBJ databases">
        <title>Taxonomic study of Clostridium polyendosporum from meadow-gley soil under rice.</title>
        <authorList>
            <person name="Kobayashi H."/>
            <person name="Tanizawa Y."/>
            <person name="Yagura M."/>
        </authorList>
    </citation>
    <scope>NUCLEOTIDE SEQUENCE</scope>
    <source>
        <strain evidence="1">JCM 30710</strain>
    </source>
</reference>
<proteinExistence type="predicted"/>
<protein>
    <submittedName>
        <fullName evidence="1">Uncharacterized protein</fullName>
    </submittedName>
</protein>
<evidence type="ECO:0000313" key="1">
    <source>
        <dbReference type="EMBL" id="GIM29751.1"/>
    </source>
</evidence>
<sequence length="65" mass="6855">MSKRRKCCCQSSCCDCCGNNYGGYGFIPYGIGSGFNPFGGFGGFGGSGLNNPLWLLLLFAAINNK</sequence>
<organism evidence="1 2">
    <name type="scientific">Clostridium polyendosporum</name>
    <dbReference type="NCBI Taxonomy" id="69208"/>
    <lineage>
        <taxon>Bacteria</taxon>
        <taxon>Bacillati</taxon>
        <taxon>Bacillota</taxon>
        <taxon>Clostridia</taxon>
        <taxon>Eubacteriales</taxon>
        <taxon>Clostridiaceae</taxon>
        <taxon>Clostridium</taxon>
    </lineage>
</organism>
<dbReference type="Proteomes" id="UP000679179">
    <property type="component" value="Unassembled WGS sequence"/>
</dbReference>
<gene>
    <name evidence="1" type="ORF">CPJCM30710_24170</name>
</gene>
<keyword evidence="2" id="KW-1185">Reference proteome</keyword>
<dbReference type="EMBL" id="BOPZ01000021">
    <property type="protein sequence ID" value="GIM29751.1"/>
    <property type="molecule type" value="Genomic_DNA"/>
</dbReference>
<accession>A0A919S0L1</accession>
<dbReference type="AlphaFoldDB" id="A0A919S0L1"/>
<comment type="caution">
    <text evidence="1">The sequence shown here is derived from an EMBL/GenBank/DDBJ whole genome shotgun (WGS) entry which is preliminary data.</text>
</comment>
<evidence type="ECO:0000313" key="2">
    <source>
        <dbReference type="Proteomes" id="UP000679179"/>
    </source>
</evidence>
<dbReference type="RefSeq" id="WP_246503530.1">
    <property type="nucleotide sequence ID" value="NZ_BOPZ01000021.1"/>
</dbReference>
<name>A0A919S0L1_9CLOT</name>